<dbReference type="Pfam" id="PF00072">
    <property type="entry name" value="Response_reg"/>
    <property type="match status" value="1"/>
</dbReference>
<comment type="caution">
    <text evidence="6">The sequence shown here is derived from an EMBL/GenBank/DDBJ whole genome shotgun (WGS) entry which is preliminary data.</text>
</comment>
<evidence type="ECO:0000313" key="6">
    <source>
        <dbReference type="EMBL" id="OGF63631.1"/>
    </source>
</evidence>
<feature type="modified residue" description="4-aspartylphosphate" evidence="3">
    <location>
        <position position="180"/>
    </location>
</feature>
<evidence type="ECO:0008006" key="8">
    <source>
        <dbReference type="Google" id="ProtNLM"/>
    </source>
</evidence>
<dbReference type="SMART" id="SM00448">
    <property type="entry name" value="REC"/>
    <property type="match status" value="1"/>
</dbReference>
<feature type="domain" description="HPt" evidence="5">
    <location>
        <begin position="8"/>
        <end position="112"/>
    </location>
</feature>
<dbReference type="Gene3D" id="1.20.120.160">
    <property type="entry name" value="HPT domain"/>
    <property type="match status" value="1"/>
</dbReference>
<name>A0A1F5VKZ1_9BACT</name>
<dbReference type="PROSITE" id="PS50894">
    <property type="entry name" value="HPT"/>
    <property type="match status" value="1"/>
</dbReference>
<protein>
    <recommendedName>
        <fullName evidence="8">Response regulatory domain-containing protein</fullName>
    </recommendedName>
</protein>
<evidence type="ECO:0000256" key="1">
    <source>
        <dbReference type="ARBA" id="ARBA00022553"/>
    </source>
</evidence>
<feature type="modified residue" description="Phosphohistidine" evidence="2">
    <location>
        <position position="55"/>
    </location>
</feature>
<dbReference type="InterPro" id="IPR008207">
    <property type="entry name" value="Sig_transdc_His_kin_Hpt_dom"/>
</dbReference>
<sequence length="443" mass="49890">MNTMNNKLEETMIILRAQFIERLPERLSQIESLLQQLIAGSFNMNCLDEMYSAVHKLHGAAGSYGFDTISRRAGEWEKILIALKEEKQPPSKTQLNVMQAYLHDIYLMLKDSMPVKTAVEDTEKTSMRKVNILIVDDDPEIRKFIAEVLRSGGYEVMMAENGESALLVLDSIKPELILADVVMPVINGYKLCSQVRKMGHDDIPFIFCSALDTPPERIKGLRAGADDYIVKPINPEELLLKVNIMIEKTRKFFAMKRAAENMATDGIMQGVLTELGVAELLQLVNAYSSSDMNFSIFSPDFVSGEIYISNNQILHAEIGDMKGKKALFRLLGWRDGTFKIEQRSWLLESTIEGNIESNVLEGLSQLDEYKNLLSNANLTGKMFEIIDDPGLSKKNFHEDTALILNLIKTQHAFEKILDNSPLTDLETARIIHELLTAGILKIS</sequence>
<dbReference type="PANTHER" id="PTHR44591">
    <property type="entry name" value="STRESS RESPONSE REGULATOR PROTEIN 1"/>
    <property type="match status" value="1"/>
</dbReference>
<dbReference type="InterPro" id="IPR025497">
    <property type="entry name" value="PatA-like_N"/>
</dbReference>
<dbReference type="Pfam" id="PF01627">
    <property type="entry name" value="Hpt"/>
    <property type="match status" value="1"/>
</dbReference>
<dbReference type="SUPFAM" id="SSF47226">
    <property type="entry name" value="Histidine-containing phosphotransfer domain, HPT domain"/>
    <property type="match status" value="1"/>
</dbReference>
<dbReference type="InterPro" id="IPR011006">
    <property type="entry name" value="CheY-like_superfamily"/>
</dbReference>
<dbReference type="InterPro" id="IPR036641">
    <property type="entry name" value="HPT_dom_sf"/>
</dbReference>
<dbReference type="InterPro" id="IPR050595">
    <property type="entry name" value="Bact_response_regulator"/>
</dbReference>
<dbReference type="PANTHER" id="PTHR44591:SF3">
    <property type="entry name" value="RESPONSE REGULATORY DOMAIN-CONTAINING PROTEIN"/>
    <property type="match status" value="1"/>
</dbReference>
<proteinExistence type="predicted"/>
<accession>A0A1F5VKZ1</accession>
<dbReference type="Proteomes" id="UP000178943">
    <property type="component" value="Unassembled WGS sequence"/>
</dbReference>
<dbReference type="InterPro" id="IPR001789">
    <property type="entry name" value="Sig_transdc_resp-reg_receiver"/>
</dbReference>
<dbReference type="Gene3D" id="3.40.50.2300">
    <property type="match status" value="1"/>
</dbReference>
<dbReference type="GO" id="GO:0000160">
    <property type="term" value="P:phosphorelay signal transduction system"/>
    <property type="evidence" value="ECO:0007669"/>
    <property type="project" value="InterPro"/>
</dbReference>
<gene>
    <name evidence="6" type="ORF">A2Y62_01930</name>
</gene>
<evidence type="ECO:0000313" key="7">
    <source>
        <dbReference type="Proteomes" id="UP000178943"/>
    </source>
</evidence>
<reference evidence="6 7" key="1">
    <citation type="journal article" date="2016" name="Nat. Commun.">
        <title>Thousands of microbial genomes shed light on interconnected biogeochemical processes in an aquifer system.</title>
        <authorList>
            <person name="Anantharaman K."/>
            <person name="Brown C.T."/>
            <person name="Hug L.A."/>
            <person name="Sharon I."/>
            <person name="Castelle C.J."/>
            <person name="Probst A.J."/>
            <person name="Thomas B.C."/>
            <person name="Singh A."/>
            <person name="Wilkins M.J."/>
            <person name="Karaoz U."/>
            <person name="Brodie E.L."/>
            <person name="Williams K.H."/>
            <person name="Hubbard S.S."/>
            <person name="Banfield J.F."/>
        </authorList>
    </citation>
    <scope>NUCLEOTIDE SEQUENCE [LARGE SCALE GENOMIC DNA]</scope>
</reference>
<dbReference type="AlphaFoldDB" id="A0A1F5VKZ1"/>
<feature type="domain" description="Response regulatory" evidence="4">
    <location>
        <begin position="131"/>
        <end position="246"/>
    </location>
</feature>
<dbReference type="CDD" id="cd00088">
    <property type="entry name" value="HPT"/>
    <property type="match status" value="1"/>
</dbReference>
<evidence type="ECO:0000256" key="3">
    <source>
        <dbReference type="PROSITE-ProRule" id="PRU00169"/>
    </source>
</evidence>
<evidence type="ECO:0000259" key="5">
    <source>
        <dbReference type="PROSITE" id="PS50894"/>
    </source>
</evidence>
<dbReference type="SUPFAM" id="SSF52172">
    <property type="entry name" value="CheY-like"/>
    <property type="match status" value="1"/>
</dbReference>
<keyword evidence="1 3" id="KW-0597">Phosphoprotein</keyword>
<dbReference type="STRING" id="1817863.A2Y62_01930"/>
<evidence type="ECO:0000256" key="2">
    <source>
        <dbReference type="PROSITE-ProRule" id="PRU00110"/>
    </source>
</evidence>
<dbReference type="EMBL" id="MFGW01000157">
    <property type="protein sequence ID" value="OGF63631.1"/>
    <property type="molecule type" value="Genomic_DNA"/>
</dbReference>
<evidence type="ECO:0000259" key="4">
    <source>
        <dbReference type="PROSITE" id="PS50110"/>
    </source>
</evidence>
<dbReference type="CDD" id="cd17574">
    <property type="entry name" value="REC_OmpR"/>
    <property type="match status" value="1"/>
</dbReference>
<dbReference type="Pfam" id="PF14332">
    <property type="entry name" value="DUF4388"/>
    <property type="match status" value="1"/>
</dbReference>
<organism evidence="6 7">
    <name type="scientific">Candidatus Fischerbacteria bacterium RBG_13_37_8</name>
    <dbReference type="NCBI Taxonomy" id="1817863"/>
    <lineage>
        <taxon>Bacteria</taxon>
        <taxon>Candidatus Fischeribacteriota</taxon>
    </lineage>
</organism>
<dbReference type="PROSITE" id="PS50110">
    <property type="entry name" value="RESPONSE_REGULATORY"/>
    <property type="match status" value="1"/>
</dbReference>